<keyword evidence="3" id="KW-0418">Kinase</keyword>
<dbReference type="PANTHER" id="PTHR38248:SF2">
    <property type="entry name" value="FUNK1 11"/>
    <property type="match status" value="1"/>
</dbReference>
<dbReference type="HOGENOM" id="CLU_006410_5_0_1"/>
<dbReference type="SUPFAM" id="SSF56112">
    <property type="entry name" value="Protein kinase-like (PK-like)"/>
    <property type="match status" value="1"/>
</dbReference>
<dbReference type="GO" id="GO:0005524">
    <property type="term" value="F:ATP binding"/>
    <property type="evidence" value="ECO:0007669"/>
    <property type="project" value="InterPro"/>
</dbReference>
<proteinExistence type="predicted"/>
<feature type="domain" description="Protein kinase" evidence="2">
    <location>
        <begin position="282"/>
        <end position="572"/>
    </location>
</feature>
<dbReference type="Gene3D" id="1.10.510.10">
    <property type="entry name" value="Transferase(Phosphotransferase) domain 1"/>
    <property type="match status" value="1"/>
</dbReference>
<name>V2WW15_MONRO</name>
<evidence type="ECO:0000313" key="3">
    <source>
        <dbReference type="EMBL" id="ESK91058.1"/>
    </source>
</evidence>
<dbReference type="EMBL" id="AWSO01000384">
    <property type="protein sequence ID" value="ESK91058.1"/>
    <property type="molecule type" value="Genomic_DNA"/>
</dbReference>
<dbReference type="PROSITE" id="PS00109">
    <property type="entry name" value="PROTEIN_KINASE_TYR"/>
    <property type="match status" value="1"/>
</dbReference>
<feature type="region of interest" description="Disordered" evidence="1">
    <location>
        <begin position="623"/>
        <end position="651"/>
    </location>
</feature>
<comment type="caution">
    <text evidence="3">The sequence shown here is derived from an EMBL/GenBank/DDBJ whole genome shotgun (WGS) entry which is preliminary data.</text>
</comment>
<evidence type="ECO:0000256" key="1">
    <source>
        <dbReference type="SAM" id="MobiDB-lite"/>
    </source>
</evidence>
<dbReference type="Proteomes" id="UP000017559">
    <property type="component" value="Unassembled WGS sequence"/>
</dbReference>
<keyword evidence="4" id="KW-1185">Reference proteome</keyword>
<evidence type="ECO:0000313" key="4">
    <source>
        <dbReference type="Proteomes" id="UP000017559"/>
    </source>
</evidence>
<dbReference type="InterPro" id="IPR008266">
    <property type="entry name" value="Tyr_kinase_AS"/>
</dbReference>
<dbReference type="InterPro" id="IPR000719">
    <property type="entry name" value="Prot_kinase_dom"/>
</dbReference>
<dbReference type="InterPro" id="IPR011009">
    <property type="entry name" value="Kinase-like_dom_sf"/>
</dbReference>
<dbReference type="AlphaFoldDB" id="V2WW15"/>
<sequence>HPNRDDRLVQVEVSTRGKWFGPVSPTEFIETLLPEPAPIPRPDFDKAQWENASPSSDNVKMEKHMYPKFVEAATPFCPSYDVKATDHSYDNVSWPGEDKKNLIELDVSVYPKGITLDRKLDISRVEMFFEFKFSKDDSGFDDSGKRPFEKEAADSQKTRAQLATYASAIMATQFRTHVFCVEVTGHYARLIRFDREGAVVTSAFRYDTDTHLVDFLWRFNHATRENQGHDPSVKIPEPTDSNVEKARRVLNLAPQTVVWRFEVYDEANEQVFVFYGAISPLSMSLSPFGRCTRGLVVMDVHGNKVYLKDTWRIVRQGMVKEGDIYAKLHQSGVSHIPHVVAHGDASPGTSWQSTISLSLPSLVTTDEDSEYLRPFTHYFIVFREVGRPLVKFSTTWELVNSMKDAMAAHQEAYAKARILHRDISAGNILISEDGTEGYLIDWDFSKEVADDIETPRQPERTGTWQFMSATLLLGKSSHHTRADDLESFFYVLCWVTLKLGPHRLPKADTAQLIQRWFDYAIAVDGVISGPLKDLIVDFEDLVAVRCEMPPSDEDRVQYARALKMFPPDDPFVAREPAHKYETKITRLEDWGWIYERFCRAVDDPSQLNDPPFDHAAQTVNVVTIGAGSGGSRKRTGDNSASASKSTKKPKN</sequence>
<dbReference type="KEGG" id="mrr:Moror_16294"/>
<dbReference type="OrthoDB" id="2739948at2759"/>
<gene>
    <name evidence="3" type="ORF">Moror_16294</name>
</gene>
<dbReference type="Pfam" id="PF17667">
    <property type="entry name" value="Pkinase_fungal"/>
    <property type="match status" value="1"/>
</dbReference>
<evidence type="ECO:0000259" key="2">
    <source>
        <dbReference type="PROSITE" id="PS50011"/>
    </source>
</evidence>
<dbReference type="GO" id="GO:0004672">
    <property type="term" value="F:protein kinase activity"/>
    <property type="evidence" value="ECO:0007669"/>
    <property type="project" value="InterPro"/>
</dbReference>
<dbReference type="InterPro" id="IPR040976">
    <property type="entry name" value="Pkinase_fungal"/>
</dbReference>
<organism evidence="3 4">
    <name type="scientific">Moniliophthora roreri (strain MCA 2997)</name>
    <name type="common">Cocoa frosty pod rot fungus</name>
    <name type="synonym">Crinipellis roreri</name>
    <dbReference type="NCBI Taxonomy" id="1381753"/>
    <lineage>
        <taxon>Eukaryota</taxon>
        <taxon>Fungi</taxon>
        <taxon>Dikarya</taxon>
        <taxon>Basidiomycota</taxon>
        <taxon>Agaricomycotina</taxon>
        <taxon>Agaricomycetes</taxon>
        <taxon>Agaricomycetidae</taxon>
        <taxon>Agaricales</taxon>
        <taxon>Marasmiineae</taxon>
        <taxon>Marasmiaceae</taxon>
        <taxon>Moniliophthora</taxon>
    </lineage>
</organism>
<dbReference type="PROSITE" id="PS50011">
    <property type="entry name" value="PROTEIN_KINASE_DOM"/>
    <property type="match status" value="1"/>
</dbReference>
<keyword evidence="3" id="KW-0808">Transferase</keyword>
<feature type="non-terminal residue" evidence="3">
    <location>
        <position position="1"/>
    </location>
</feature>
<accession>V2WW15</accession>
<dbReference type="PANTHER" id="PTHR38248">
    <property type="entry name" value="FUNK1 6"/>
    <property type="match status" value="1"/>
</dbReference>
<reference evidence="3 4" key="1">
    <citation type="journal article" date="2014" name="BMC Genomics">
        <title>Genome and secretome analysis of the hemibiotrophic fungal pathogen, Moniliophthora roreri, which causes frosty pod rot disease of cacao: mechanisms of the biotrophic and necrotrophic phases.</title>
        <authorList>
            <person name="Meinhardt L.W."/>
            <person name="Costa G.G.L."/>
            <person name="Thomazella D.P.T."/>
            <person name="Teixeira P.J.P.L."/>
            <person name="Carazzolle M.F."/>
            <person name="Schuster S.C."/>
            <person name="Carlson J.E."/>
            <person name="Guiltinan M.J."/>
            <person name="Mieczkowski P."/>
            <person name="Farmer A."/>
            <person name="Ramaraj T."/>
            <person name="Crozier J."/>
            <person name="Davis R.E."/>
            <person name="Shao J."/>
            <person name="Melnick R.L."/>
            <person name="Pereira G.A.G."/>
            <person name="Bailey B.A."/>
        </authorList>
    </citation>
    <scope>NUCLEOTIDE SEQUENCE [LARGE SCALE GENOMIC DNA]</scope>
    <source>
        <strain evidence="3 4">MCA 2997</strain>
    </source>
</reference>
<protein>
    <submittedName>
        <fullName evidence="3">Other 1 protein kinase</fullName>
    </submittedName>
</protein>